<sequence>MTELDKQLPSSKLTPLGDTEAIRHLEQAITGGKHWYIALLEAIGLWDTAEETHNGRAYGYLIAGEAFDWLLLAER</sequence>
<feature type="non-terminal residue" evidence="1">
    <location>
        <position position="75"/>
    </location>
</feature>
<dbReference type="EMBL" id="BARV01017112">
    <property type="protein sequence ID" value="GAI19828.1"/>
    <property type="molecule type" value="Genomic_DNA"/>
</dbReference>
<dbReference type="AlphaFoldDB" id="X1LL65"/>
<reference evidence="1" key="1">
    <citation type="journal article" date="2014" name="Front. Microbiol.">
        <title>High frequency of phylogenetically diverse reductive dehalogenase-homologous genes in deep subseafloor sedimentary metagenomes.</title>
        <authorList>
            <person name="Kawai M."/>
            <person name="Futagami T."/>
            <person name="Toyoda A."/>
            <person name="Takaki Y."/>
            <person name="Nishi S."/>
            <person name="Hori S."/>
            <person name="Arai W."/>
            <person name="Tsubouchi T."/>
            <person name="Morono Y."/>
            <person name="Uchiyama I."/>
            <person name="Ito T."/>
            <person name="Fujiyama A."/>
            <person name="Inagaki F."/>
            <person name="Takami H."/>
        </authorList>
    </citation>
    <scope>NUCLEOTIDE SEQUENCE</scope>
    <source>
        <strain evidence="1">Expedition CK06-06</strain>
    </source>
</reference>
<accession>X1LL65</accession>
<organism evidence="1">
    <name type="scientific">marine sediment metagenome</name>
    <dbReference type="NCBI Taxonomy" id="412755"/>
    <lineage>
        <taxon>unclassified sequences</taxon>
        <taxon>metagenomes</taxon>
        <taxon>ecological metagenomes</taxon>
    </lineage>
</organism>
<name>X1LL65_9ZZZZ</name>
<evidence type="ECO:0000313" key="1">
    <source>
        <dbReference type="EMBL" id="GAI19828.1"/>
    </source>
</evidence>
<comment type="caution">
    <text evidence="1">The sequence shown here is derived from an EMBL/GenBank/DDBJ whole genome shotgun (WGS) entry which is preliminary data.</text>
</comment>
<proteinExistence type="predicted"/>
<protein>
    <submittedName>
        <fullName evidence="1">Uncharacterized protein</fullName>
    </submittedName>
</protein>
<gene>
    <name evidence="1" type="ORF">S06H3_29229</name>
</gene>